<evidence type="ECO:0000256" key="1">
    <source>
        <dbReference type="SAM" id="Phobius"/>
    </source>
</evidence>
<keyword evidence="1" id="KW-1133">Transmembrane helix</keyword>
<keyword evidence="3" id="KW-1185">Reference proteome</keyword>
<accession>A0ABV7L4F3</accession>
<protein>
    <submittedName>
        <fullName evidence="2">DUF2254 domain-containing protein</fullName>
    </submittedName>
</protein>
<comment type="caution">
    <text evidence="2">The sequence shown here is derived from an EMBL/GenBank/DDBJ whole genome shotgun (WGS) entry which is preliminary data.</text>
</comment>
<keyword evidence="1" id="KW-0812">Transmembrane</keyword>
<reference evidence="3" key="1">
    <citation type="journal article" date="2019" name="Int. J. Syst. Evol. Microbiol.">
        <title>The Global Catalogue of Microorganisms (GCM) 10K type strain sequencing project: providing services to taxonomists for standard genome sequencing and annotation.</title>
        <authorList>
            <consortium name="The Broad Institute Genomics Platform"/>
            <consortium name="The Broad Institute Genome Sequencing Center for Infectious Disease"/>
            <person name="Wu L."/>
            <person name="Ma J."/>
        </authorList>
    </citation>
    <scope>NUCLEOTIDE SEQUENCE [LARGE SCALE GENOMIC DNA]</scope>
    <source>
        <strain evidence="3">KCTC 42964</strain>
    </source>
</reference>
<gene>
    <name evidence="2" type="ORF">ACFOGJ_18580</name>
</gene>
<evidence type="ECO:0000313" key="2">
    <source>
        <dbReference type="EMBL" id="MFC3229260.1"/>
    </source>
</evidence>
<feature type="transmembrane region" description="Helical" evidence="1">
    <location>
        <begin position="65"/>
        <end position="88"/>
    </location>
</feature>
<keyword evidence="1" id="KW-0472">Membrane</keyword>
<feature type="transmembrane region" description="Helical" evidence="1">
    <location>
        <begin position="109"/>
        <end position="132"/>
    </location>
</feature>
<feature type="transmembrane region" description="Helical" evidence="1">
    <location>
        <begin position="20"/>
        <end position="45"/>
    </location>
</feature>
<sequence length="426" mass="46339">MTRSELNILRRLWRSTKQGLWFRPLLWILAVTLLALATYPLGAWLLDLLPLPEVKRETAQALLELLASAMLTVTTVAFSMVMVVITFASGQVSPRSIPGILRDAAIQDALGVFLAGLVFGLLGMLSIEVIGIWPHGPLVTVLLGGVICTLTVIYLVRLIHHVSRRVQVTHILAQQRILGHAAIERFFGTAPPGKAVPLDTDGADGAGRYPGFGDCKLQLDAPVSGYLQVLNLQDVFHFALAHDLFVRVLHTEGDYVGRGWPIFDIHAARMPDDETLSALRATAQIGEERTPEGDPLFPLEVLGEIGERALSPGVNDTGTALAALDHVADCLLRWARHADRLPGLTDDDGRLRVAVTPPRLATALERTVARILRSGQGNPEVERRALWLLDQLARSDSIDAMARTAIVALRRRAARRNGEDGGSGNS</sequence>
<dbReference type="Proteomes" id="UP001595528">
    <property type="component" value="Unassembled WGS sequence"/>
</dbReference>
<evidence type="ECO:0000313" key="3">
    <source>
        <dbReference type="Proteomes" id="UP001595528"/>
    </source>
</evidence>
<organism evidence="2 3">
    <name type="scientific">Marinibaculum pumilum</name>
    <dbReference type="NCBI Taxonomy" id="1766165"/>
    <lineage>
        <taxon>Bacteria</taxon>
        <taxon>Pseudomonadati</taxon>
        <taxon>Pseudomonadota</taxon>
        <taxon>Alphaproteobacteria</taxon>
        <taxon>Rhodospirillales</taxon>
        <taxon>Rhodospirillaceae</taxon>
        <taxon>Marinibaculum</taxon>
    </lineage>
</organism>
<name>A0ABV7L4F3_9PROT</name>
<feature type="transmembrane region" description="Helical" evidence="1">
    <location>
        <begin position="138"/>
        <end position="156"/>
    </location>
</feature>
<dbReference type="EMBL" id="JBHRTR010000031">
    <property type="protein sequence ID" value="MFC3229260.1"/>
    <property type="molecule type" value="Genomic_DNA"/>
</dbReference>
<dbReference type="RefSeq" id="WP_379903291.1">
    <property type="nucleotide sequence ID" value="NZ_JBHRTR010000031.1"/>
</dbReference>
<proteinExistence type="predicted"/>
<dbReference type="Pfam" id="PF10011">
    <property type="entry name" value="DUF2254"/>
    <property type="match status" value="1"/>
</dbReference>
<dbReference type="InterPro" id="IPR018723">
    <property type="entry name" value="DUF2254_membrane"/>
</dbReference>